<comment type="caution">
    <text evidence="3">The sequence shown here is derived from an EMBL/GenBank/DDBJ whole genome shotgun (WGS) entry which is preliminary data.</text>
</comment>
<evidence type="ECO:0000313" key="3">
    <source>
        <dbReference type="EMBL" id="RCX12105.1"/>
    </source>
</evidence>
<dbReference type="GO" id="GO:0006355">
    <property type="term" value="P:regulation of DNA-templated transcription"/>
    <property type="evidence" value="ECO:0007669"/>
    <property type="project" value="InterPro"/>
</dbReference>
<evidence type="ECO:0000259" key="2">
    <source>
        <dbReference type="PROSITE" id="PS51913"/>
    </source>
</evidence>
<name>A0A369ASN0_9FIRM</name>
<dbReference type="EMBL" id="QPJT01000024">
    <property type="protein sequence ID" value="RCX12105.1"/>
    <property type="molecule type" value="Genomic_DNA"/>
</dbReference>
<reference evidence="3 4" key="1">
    <citation type="submission" date="2018-07" db="EMBL/GenBank/DDBJ databases">
        <title>Genomic Encyclopedia of Type Strains, Phase IV (KMG-IV): sequencing the most valuable type-strain genomes for metagenomic binning, comparative biology and taxonomic classification.</title>
        <authorList>
            <person name="Goeker M."/>
        </authorList>
    </citation>
    <scope>NUCLEOTIDE SEQUENCE [LARGE SCALE GENOMIC DNA]</scope>
    <source>
        <strain evidence="3 4">DSM 27016</strain>
    </source>
</reference>
<evidence type="ECO:0000313" key="4">
    <source>
        <dbReference type="Proteomes" id="UP000253034"/>
    </source>
</evidence>
<organism evidence="3 4">
    <name type="scientific">Anaerobacterium chartisolvens</name>
    <dbReference type="NCBI Taxonomy" id="1297424"/>
    <lineage>
        <taxon>Bacteria</taxon>
        <taxon>Bacillati</taxon>
        <taxon>Bacillota</taxon>
        <taxon>Clostridia</taxon>
        <taxon>Eubacteriales</taxon>
        <taxon>Oscillospiraceae</taxon>
        <taxon>Anaerobacterium</taxon>
    </lineage>
</organism>
<dbReference type="AlphaFoldDB" id="A0A369ASN0"/>
<keyword evidence="1" id="KW-0804">Transcription</keyword>
<keyword evidence="4" id="KW-1185">Reference proteome</keyword>
<sequence>MRMSKFTLKDLAKKILFETKRPLTAREIWDIAQKQGLDGRHGFIGKDAWNTLGRKVKNDIVDNGKTDFILIESRPIKFYLRSLGSQQDIEKVIEDEKGKVEEEEPKLKYSEEDLYPLLAYYCDSTDILPKSVKHQKSKKSHAQWLHPDMVGVYFPIKRWKKEVVDLSKKMGEFGVKLFSYEVKRSLGFFNIRESYFQAVSNSSWANEGYLVAAEIDTDEDFMSELKRLSNAFGIGIIRLDTSDPDLSEILLPAKTKDILDWETVNKLVSYNSDFYDFIVSIYENADVTKINRGSFDEIIDIDALVKIFQSIHKDKKKN</sequence>
<dbReference type="InterPro" id="IPR007759">
    <property type="entry name" value="Asxl_HARE-HTH"/>
</dbReference>
<gene>
    <name evidence="3" type="ORF">DFR58_12455</name>
</gene>
<proteinExistence type="predicted"/>
<dbReference type="Proteomes" id="UP000253034">
    <property type="component" value="Unassembled WGS sequence"/>
</dbReference>
<protein>
    <recommendedName>
        <fullName evidence="2">HTH HARE-type domain-containing protein</fullName>
    </recommendedName>
</protein>
<feature type="domain" description="HTH HARE-type" evidence="2">
    <location>
        <begin position="6"/>
        <end position="83"/>
    </location>
</feature>
<dbReference type="Pfam" id="PF05066">
    <property type="entry name" value="HARE-HTH"/>
    <property type="match status" value="1"/>
</dbReference>
<accession>A0A369ASN0</accession>
<evidence type="ECO:0000256" key="1">
    <source>
        <dbReference type="ARBA" id="ARBA00023163"/>
    </source>
</evidence>
<dbReference type="PROSITE" id="PS51913">
    <property type="entry name" value="HTH_HARE"/>
    <property type="match status" value="1"/>
</dbReference>